<dbReference type="EMBL" id="MK072067">
    <property type="protein sequence ID" value="AYV77902.1"/>
    <property type="molecule type" value="Genomic_DNA"/>
</dbReference>
<protein>
    <submittedName>
        <fullName evidence="1">Uncharacterized protein</fullName>
    </submittedName>
</protein>
<proteinExistence type="predicted"/>
<sequence length="275" mass="31850">MDSSSEHYCVVCSNKILYPGKQFSNPQKKSHIYVCNTCLTKNEFICCECIITNLNDLVYCANKTNLIPIKRFMCNGCYKKHFCICEKLNYPRYKSCNKCKNMCHILKEVYINRPYACAPIKFLVCCNCEIEILQKPIPKNHHTQNHDMCIAGHDICPDHYITEKCHNINHMALGMDCKIHKLENVTIQSKCNFCSPFTIKLCCRCVEFMKGVNVQIILGIDFPKVLIDIIKSYMYDNTIFPVLAKRNDIHMEQCSKCLIHACPDHSIKLLDHKCN</sequence>
<evidence type="ECO:0000313" key="1">
    <source>
        <dbReference type="EMBL" id="AYV77902.1"/>
    </source>
</evidence>
<name>A0A3G4ZSK9_9VIRU</name>
<gene>
    <name evidence="1" type="ORF">Edafosvirus2_81</name>
</gene>
<accession>A0A3G4ZSK9</accession>
<reference evidence="1" key="1">
    <citation type="submission" date="2018-10" db="EMBL/GenBank/DDBJ databases">
        <title>Hidden diversity of soil giant viruses.</title>
        <authorList>
            <person name="Schulz F."/>
            <person name="Alteio L."/>
            <person name="Goudeau D."/>
            <person name="Ryan E.M."/>
            <person name="Malmstrom R.R."/>
            <person name="Blanchard J."/>
            <person name="Woyke T."/>
        </authorList>
    </citation>
    <scope>NUCLEOTIDE SEQUENCE</scope>
    <source>
        <strain evidence="1">EDV1</strain>
    </source>
</reference>
<organism evidence="1">
    <name type="scientific">Edafosvirus sp</name>
    <dbReference type="NCBI Taxonomy" id="2487765"/>
    <lineage>
        <taxon>Viruses</taxon>
        <taxon>Varidnaviria</taxon>
        <taxon>Bamfordvirae</taxon>
        <taxon>Nucleocytoviricota</taxon>
        <taxon>Megaviricetes</taxon>
        <taxon>Imitervirales</taxon>
        <taxon>Mimiviridae</taxon>
        <taxon>Klosneuvirinae</taxon>
    </lineage>
</organism>